<proteinExistence type="predicted"/>
<accession>A0A3E1NH97</accession>
<dbReference type="AlphaFoldDB" id="A0A3E1NH97"/>
<dbReference type="Pfam" id="PF10677">
    <property type="entry name" value="DUF2490"/>
    <property type="match status" value="1"/>
</dbReference>
<evidence type="ECO:0000256" key="1">
    <source>
        <dbReference type="SAM" id="SignalP"/>
    </source>
</evidence>
<sequence length="241" mass="27965">MKSICLLLCCIFLLAAPVLLCAQDTSGTNEQLWPELDAYYRINNQYRIVAKISGTRQKNSDYSDGSFSLFGDYFTKARYLHEATGMDSTSVYALWLRAGYMYSASPPSSKDPFREHTLVGMANNRFYFLWKLMGTLRNRLDIRFTDGDVKFRYRPRFMLERDMHTAYLTFTAYVYAEYFFNLGQGELNRLRICGGAELKVTRILSFETYWFHQFGNKPEVQKVNAIGVSLKAYLKSKKVTN</sequence>
<keyword evidence="1" id="KW-0732">Signal</keyword>
<dbReference type="Proteomes" id="UP000261284">
    <property type="component" value="Unassembled WGS sequence"/>
</dbReference>
<gene>
    <name evidence="2" type="ORF">DXN05_14930</name>
</gene>
<keyword evidence="3" id="KW-1185">Reference proteome</keyword>
<dbReference type="OrthoDB" id="822529at2"/>
<organism evidence="2 3">
    <name type="scientific">Deminuibacter soli</name>
    <dbReference type="NCBI Taxonomy" id="2291815"/>
    <lineage>
        <taxon>Bacteria</taxon>
        <taxon>Pseudomonadati</taxon>
        <taxon>Bacteroidota</taxon>
        <taxon>Chitinophagia</taxon>
        <taxon>Chitinophagales</taxon>
        <taxon>Chitinophagaceae</taxon>
        <taxon>Deminuibacter</taxon>
    </lineage>
</organism>
<feature type="chain" id="PRO_5017802071" evidence="1">
    <location>
        <begin position="23"/>
        <end position="241"/>
    </location>
</feature>
<dbReference type="InterPro" id="IPR019619">
    <property type="entry name" value="DUF2490"/>
</dbReference>
<protein>
    <submittedName>
        <fullName evidence="2">DUF2490 domain-containing protein</fullName>
    </submittedName>
</protein>
<dbReference type="EMBL" id="QTJU01000005">
    <property type="protein sequence ID" value="RFM27320.1"/>
    <property type="molecule type" value="Genomic_DNA"/>
</dbReference>
<comment type="caution">
    <text evidence="2">The sequence shown here is derived from an EMBL/GenBank/DDBJ whole genome shotgun (WGS) entry which is preliminary data.</text>
</comment>
<feature type="signal peptide" evidence="1">
    <location>
        <begin position="1"/>
        <end position="22"/>
    </location>
</feature>
<reference evidence="2 3" key="1">
    <citation type="submission" date="2018-08" db="EMBL/GenBank/DDBJ databases">
        <title>Chitinophagaceae sp. K23C18032701, a novel bacterium isolated from forest soil.</title>
        <authorList>
            <person name="Wang C."/>
        </authorList>
    </citation>
    <scope>NUCLEOTIDE SEQUENCE [LARGE SCALE GENOMIC DNA]</scope>
    <source>
        <strain evidence="2 3">K23C18032701</strain>
    </source>
</reference>
<evidence type="ECO:0000313" key="3">
    <source>
        <dbReference type="Proteomes" id="UP000261284"/>
    </source>
</evidence>
<name>A0A3E1NH97_9BACT</name>
<evidence type="ECO:0000313" key="2">
    <source>
        <dbReference type="EMBL" id="RFM27320.1"/>
    </source>
</evidence>
<dbReference type="RefSeq" id="WP_116848077.1">
    <property type="nucleotide sequence ID" value="NZ_QTJU01000005.1"/>
</dbReference>